<reference evidence="1 2" key="1">
    <citation type="journal article" date="2021" name="Int. J. Syst. Evol. Microbiol.">
        <title>Reticulibacter mediterranei gen. nov., sp. nov., within the new family Reticulibacteraceae fam. nov., and Ktedonospora formicarum gen. nov., sp. nov., Ktedonobacter robiniae sp. nov., Dictyobacter formicarum sp. nov. and Dictyobacter arantiisoli sp. nov., belonging to the class Ktedonobacteria.</title>
        <authorList>
            <person name="Yabe S."/>
            <person name="Zheng Y."/>
            <person name="Wang C.M."/>
            <person name="Sakai Y."/>
            <person name="Abe K."/>
            <person name="Yokota A."/>
            <person name="Donadio S."/>
            <person name="Cavaletti L."/>
            <person name="Monciardini P."/>
        </authorList>
    </citation>
    <scope>NUCLEOTIDE SEQUENCE [LARGE SCALE GENOMIC DNA]</scope>
    <source>
        <strain evidence="1 2">SOSP1-30</strain>
    </source>
</reference>
<dbReference type="Proteomes" id="UP000654345">
    <property type="component" value="Unassembled WGS sequence"/>
</dbReference>
<organism evidence="1 2">
    <name type="scientific">Ktedonobacter robiniae</name>
    <dbReference type="NCBI Taxonomy" id="2778365"/>
    <lineage>
        <taxon>Bacteria</taxon>
        <taxon>Bacillati</taxon>
        <taxon>Chloroflexota</taxon>
        <taxon>Ktedonobacteria</taxon>
        <taxon>Ktedonobacterales</taxon>
        <taxon>Ktedonobacteraceae</taxon>
        <taxon>Ktedonobacter</taxon>
    </lineage>
</organism>
<proteinExistence type="predicted"/>
<evidence type="ECO:0000313" key="1">
    <source>
        <dbReference type="EMBL" id="GHO58844.1"/>
    </source>
</evidence>
<evidence type="ECO:0000313" key="2">
    <source>
        <dbReference type="Proteomes" id="UP000654345"/>
    </source>
</evidence>
<dbReference type="EMBL" id="BNJG01000003">
    <property type="protein sequence ID" value="GHO58844.1"/>
    <property type="molecule type" value="Genomic_DNA"/>
</dbReference>
<gene>
    <name evidence="1" type="ORF">KSB_73190</name>
</gene>
<protein>
    <submittedName>
        <fullName evidence="1">Uncharacterized protein</fullName>
    </submittedName>
</protein>
<sequence>MLVGRHVQLYKDIGAVVCEAFGFSQRKAKFLVERAGWLQRQGFTQIPE</sequence>
<keyword evidence="2" id="KW-1185">Reference proteome</keyword>
<name>A0ABQ3V141_9CHLR</name>
<accession>A0ABQ3V141</accession>
<comment type="caution">
    <text evidence="1">The sequence shown here is derived from an EMBL/GenBank/DDBJ whole genome shotgun (WGS) entry which is preliminary data.</text>
</comment>